<dbReference type="AlphaFoldDB" id="H2C1L8"/>
<accession>H2C1L8</accession>
<dbReference type="Pfam" id="PF13419">
    <property type="entry name" value="HAD_2"/>
    <property type="match status" value="1"/>
</dbReference>
<evidence type="ECO:0008006" key="3">
    <source>
        <dbReference type="Google" id="ProtNLM"/>
    </source>
</evidence>
<dbReference type="HOGENOM" id="CLU_1623454_0_0_2"/>
<evidence type="ECO:0000313" key="1">
    <source>
        <dbReference type="EMBL" id="EHP70139.1"/>
    </source>
</evidence>
<dbReference type="Gene3D" id="3.40.50.1000">
    <property type="entry name" value="HAD superfamily/HAD-like"/>
    <property type="match status" value="1"/>
</dbReference>
<dbReference type="RefSeq" id="WP_009070588.1">
    <property type="nucleotide sequence ID" value="NZ_JH597761.1"/>
</dbReference>
<dbReference type="Proteomes" id="UP000003980">
    <property type="component" value="Unassembled WGS sequence"/>
</dbReference>
<reference evidence="1 2" key="1">
    <citation type="submission" date="2012-01" db="EMBL/GenBank/DDBJ databases">
        <title>Improved High-Quality Draft sequence of Metallosphaera yellowstonensis MK1.</title>
        <authorList>
            <consortium name="US DOE Joint Genome Institute"/>
            <person name="Lucas S."/>
            <person name="Han J."/>
            <person name="Cheng J.-F."/>
            <person name="Goodwin L."/>
            <person name="Pitluck S."/>
            <person name="Peters L."/>
            <person name="Teshima H."/>
            <person name="Detter J.C."/>
            <person name="Han C."/>
            <person name="Tapia R."/>
            <person name="Land M."/>
            <person name="Hauser L."/>
            <person name="Kyrpides N."/>
            <person name="Kozubal M."/>
            <person name="Macur R.E."/>
            <person name="Jay Z."/>
            <person name="Inskeep W."/>
            <person name="Woyke T."/>
        </authorList>
    </citation>
    <scope>NUCLEOTIDE SEQUENCE [LARGE SCALE GENOMIC DNA]</scope>
    <source>
        <strain evidence="1 2">MK1</strain>
    </source>
</reference>
<dbReference type="eggNOG" id="arCOG05919">
    <property type="taxonomic scope" value="Archaea"/>
</dbReference>
<dbReference type="SUPFAM" id="SSF56784">
    <property type="entry name" value="HAD-like"/>
    <property type="match status" value="1"/>
</dbReference>
<sequence length="164" mass="18507">MPLALWIDGVLVNQDLTEELYRAYSGDPVDLSLRGETFEDIGPLLQFLRTRRYAILSPFTRDETMKVMKSLSLEPQLVVVREDTIKTKPSGEPVKALLARTDWDPMKTVVIGSSPLDLLSVRYSDSRIKVACLRRFADCSVYSPFIQASTVESLVKSLLRLRLG</sequence>
<proteinExistence type="predicted"/>
<dbReference type="EMBL" id="JH597761">
    <property type="protein sequence ID" value="EHP70139.1"/>
    <property type="molecule type" value="Genomic_DNA"/>
</dbReference>
<organism evidence="1 2">
    <name type="scientific">Metallosphaera yellowstonensis MK1</name>
    <dbReference type="NCBI Taxonomy" id="671065"/>
    <lineage>
        <taxon>Archaea</taxon>
        <taxon>Thermoproteota</taxon>
        <taxon>Thermoprotei</taxon>
        <taxon>Sulfolobales</taxon>
        <taxon>Sulfolobaceae</taxon>
        <taxon>Metallosphaera</taxon>
    </lineage>
</organism>
<name>H2C1L8_9CREN</name>
<evidence type="ECO:0000313" key="2">
    <source>
        <dbReference type="Proteomes" id="UP000003980"/>
    </source>
</evidence>
<dbReference type="InterPro" id="IPR023214">
    <property type="entry name" value="HAD_sf"/>
</dbReference>
<gene>
    <name evidence="1" type="ORF">MetMK1DRAFT_00006410</name>
</gene>
<dbReference type="InterPro" id="IPR036412">
    <property type="entry name" value="HAD-like_sf"/>
</dbReference>
<dbReference type="OrthoDB" id="34377at2157"/>
<dbReference type="InterPro" id="IPR041492">
    <property type="entry name" value="HAD_2"/>
</dbReference>
<protein>
    <recommendedName>
        <fullName evidence="3">HAD family hydrolase</fullName>
    </recommendedName>
</protein>
<keyword evidence="2" id="KW-1185">Reference proteome</keyword>